<keyword evidence="5" id="KW-1185">Reference proteome</keyword>
<dbReference type="EMBL" id="CP016170">
    <property type="protein sequence ID" value="ANN65161.1"/>
    <property type="molecule type" value="Genomic_DNA"/>
</dbReference>
<evidence type="ECO:0000313" key="4">
    <source>
        <dbReference type="EMBL" id="ANN70195.1"/>
    </source>
</evidence>
<gene>
    <name evidence="3" type="ORF">BAU06_01495</name>
    <name evidence="4" type="ORF">BAU08_01485</name>
</gene>
<dbReference type="Gene3D" id="3.40.190.150">
    <property type="entry name" value="Bordetella uptake gene, domain 1"/>
    <property type="match status" value="1"/>
</dbReference>
<feature type="signal peptide" evidence="2">
    <location>
        <begin position="1"/>
        <end position="27"/>
    </location>
</feature>
<dbReference type="KEGG" id="bbro:BAU06_01495"/>
<protein>
    <submittedName>
        <fullName evidence="4">ABC transporter substrate-binding protein</fullName>
    </submittedName>
</protein>
<evidence type="ECO:0000256" key="2">
    <source>
        <dbReference type="SAM" id="SignalP"/>
    </source>
</evidence>
<comment type="similarity">
    <text evidence="1">Belongs to the UPF0065 (bug) family.</text>
</comment>
<dbReference type="PANTHER" id="PTHR42928:SF5">
    <property type="entry name" value="BLR1237 PROTEIN"/>
    <property type="match status" value="1"/>
</dbReference>
<accession>A0A193FD84</accession>
<dbReference type="InterPro" id="IPR042100">
    <property type="entry name" value="Bug_dom1"/>
</dbReference>
<proteinExistence type="inferred from homology"/>
<dbReference type="SUPFAM" id="SSF53850">
    <property type="entry name" value="Periplasmic binding protein-like II"/>
    <property type="match status" value="1"/>
</dbReference>
<evidence type="ECO:0000313" key="5">
    <source>
        <dbReference type="Proteomes" id="UP000091897"/>
    </source>
</evidence>
<reference evidence="5 6" key="1">
    <citation type="submission" date="2016-06" db="EMBL/GenBank/DDBJ databases">
        <title>Complete genome sequences of Bordetella bronchialis and Bordetella flabilis.</title>
        <authorList>
            <person name="LiPuma J.J."/>
            <person name="Spilker T."/>
        </authorList>
    </citation>
    <scope>NUCLEOTIDE SEQUENCE [LARGE SCALE GENOMIC DNA]</scope>
    <source>
        <strain evidence="4 6">AU17976</strain>
        <strain evidence="3 5">AU3182</strain>
    </source>
</reference>
<dbReference type="AlphaFoldDB" id="A0A193FD84"/>
<dbReference type="Proteomes" id="UP000092213">
    <property type="component" value="Chromosome"/>
</dbReference>
<dbReference type="RefSeq" id="WP_066343480.1">
    <property type="nucleotide sequence ID" value="NZ_CBCSFJ010000031.1"/>
</dbReference>
<dbReference type="Gene3D" id="3.40.190.10">
    <property type="entry name" value="Periplasmic binding protein-like II"/>
    <property type="match status" value="1"/>
</dbReference>
<organism evidence="4 6">
    <name type="scientific">Bordetella bronchialis</name>
    <dbReference type="NCBI Taxonomy" id="463025"/>
    <lineage>
        <taxon>Bacteria</taxon>
        <taxon>Pseudomonadati</taxon>
        <taxon>Pseudomonadota</taxon>
        <taxon>Betaproteobacteria</taxon>
        <taxon>Burkholderiales</taxon>
        <taxon>Alcaligenaceae</taxon>
        <taxon>Bordetella</taxon>
    </lineage>
</organism>
<evidence type="ECO:0000256" key="1">
    <source>
        <dbReference type="ARBA" id="ARBA00006987"/>
    </source>
</evidence>
<dbReference type="PIRSF" id="PIRSF017082">
    <property type="entry name" value="YflP"/>
    <property type="match status" value="1"/>
</dbReference>
<feature type="chain" id="PRO_5008258105" evidence="2">
    <location>
        <begin position="28"/>
        <end position="328"/>
    </location>
</feature>
<dbReference type="PANTHER" id="PTHR42928">
    <property type="entry name" value="TRICARBOXYLATE-BINDING PROTEIN"/>
    <property type="match status" value="1"/>
</dbReference>
<sequence length="328" mass="34322">MKASMLGRFCGVVAATAMALSSASALAAWPNDKIVRMVVPFAAGGSTDLIARKLAEGLSKKLGANVIVENRPGAGGTVGTDYVARQPADGYTILMGSVSTHGSAPCIYPSLPYNATKDFTPLAVVATIPNVIVINNGKVPAQDLQSFVALAKKDPGRYTYASNGPGTSNHLASAFFTSAAGISMTHVPYRGSGPALIDLLGGQVDMMMDVIMTSYPYIKEGKLRALAVTSAQRSPMLPDVPTVAESGYPGFEAIVWFGMFAPAHLPADIATRLSQAIVAVQNGPEMKQYLESTGSQVSSVSGDAFAAMIKDDNAKWCKVVQQAKIKLD</sequence>
<evidence type="ECO:0000313" key="3">
    <source>
        <dbReference type="EMBL" id="ANN65161.1"/>
    </source>
</evidence>
<dbReference type="OrthoDB" id="5171643at2"/>
<dbReference type="InterPro" id="IPR005064">
    <property type="entry name" value="BUG"/>
</dbReference>
<dbReference type="CDD" id="cd13578">
    <property type="entry name" value="PBP2_Bug27"/>
    <property type="match status" value="1"/>
</dbReference>
<dbReference type="EMBL" id="CP016171">
    <property type="protein sequence ID" value="ANN70195.1"/>
    <property type="molecule type" value="Genomic_DNA"/>
</dbReference>
<keyword evidence="2" id="KW-0732">Signal</keyword>
<dbReference type="STRING" id="463025.BAU08_01485"/>
<evidence type="ECO:0000313" key="6">
    <source>
        <dbReference type="Proteomes" id="UP000092213"/>
    </source>
</evidence>
<dbReference type="Pfam" id="PF03401">
    <property type="entry name" value="TctC"/>
    <property type="match status" value="1"/>
</dbReference>
<name>A0A193FD84_9BORD</name>
<dbReference type="Proteomes" id="UP000091897">
    <property type="component" value="Chromosome"/>
</dbReference>